<dbReference type="GO" id="GO:0006383">
    <property type="term" value="P:transcription by RNA polymerase III"/>
    <property type="evidence" value="ECO:0007669"/>
    <property type="project" value="InterPro"/>
</dbReference>
<dbReference type="GO" id="GO:0000127">
    <property type="term" value="C:transcription factor TFIIIC complex"/>
    <property type="evidence" value="ECO:0007669"/>
    <property type="project" value="TreeGrafter"/>
</dbReference>
<feature type="compositionally biased region" description="Acidic residues" evidence="1">
    <location>
        <begin position="39"/>
        <end position="51"/>
    </location>
</feature>
<feature type="compositionally biased region" description="Basic residues" evidence="1">
    <location>
        <begin position="562"/>
        <end position="574"/>
    </location>
</feature>
<feature type="region of interest" description="Disordered" evidence="1">
    <location>
        <begin position="832"/>
        <end position="864"/>
    </location>
</feature>
<feature type="region of interest" description="Disordered" evidence="1">
    <location>
        <begin position="21"/>
        <end position="52"/>
    </location>
</feature>
<sequence>MKSVLKLKLEAKEDDKILLGRALEEASDDDSSSQTTSDDATDSDSDYEEPHEDVKLVVAVKAEPSEGDGEFERLVRNIRLNEGPSSAGMLAKEWDFNIYDNMEYREDLRAASGIGRRRRNGDRKTGPALSFQTKALIGEGNQFYVDGDFPGAIRIMLEVIRIEPRAASAWSVLAQCYEDQKELSKALQLRIMGAHLKQDAEEWDSLARQSREMGYPQQALYCWAKGYHIDPSNVAALWDRAMLAKELGDLRTTRIAFLGILERFPHDLNILSELRTVLVDLGDLATCTTLFQDAFDYYRATFPSGSRPLASIGTGRGLGRGHERAIDVIRKGARWLQGRAEQDYWDMCGDDREYDCEGADVARAVEAVDDIDPGYYELDVNARHRLAIARIKVGEVEEAKIHTDIVLSQDILDYAPLFCEIADAYFDRELFTEARGVYELLGQNDTTSSVYNLLQTAECLRMSDELQEAAEVYEAGMFTLPTLLRDEVINRRLIVRKADPSNNETKMKLAEVYEILNQPRKALELVYEVIDSRKRRPKELSNAVSDPAAHAVPPLIQDKAVKSRVKAPPKKKSTNRLSNAELREMEAQKEKEVMDGYRRLKQLWPRMLQGEGEPRQQWMLEAEKLVEAFRETRRLFSTSRTYRGMFPTRRTGKLEEGDEEKILCRLQFDLAHDSTARKTRSGDKYNRVDVFRGVSFDDWLRVFFQYCFILTQSGNYGQADEVLRHLLMSCAYQLPTVQDAIRIALITCASAAGRFPVVVEQSRKLLMAHQWHNDPMRIMMVALGSGLNPTDAFLMSTFQKFLHRELKMFDAATNNPDSLIWSIPGKRFSNKSVGGAEGYEDEESEEDDRKPATTTKGRKKRVRAPRLPEIATKPNPIVLALYGQVCLVARSYQSSLFYLLMAYDYCQEDPMISICITVASLGRAFHRQCDNRHHLITQAIAFLTRYREYRANAGDHVIEIEYNFGRTFHQLGLYSHAARHYENALAAAVLRKNSVDSVCAAEAAYNLSMIYCATGARPLPLSSAAVGSHFDLSILAAFQSLCSALAVAHHALLCCIFSRTSH</sequence>
<dbReference type="InterPro" id="IPR011990">
    <property type="entry name" value="TPR-like_helical_dom_sf"/>
</dbReference>
<comment type="caution">
    <text evidence="2">The sequence shown here is derived from an EMBL/GenBank/DDBJ whole genome shotgun (WGS) entry which is preliminary data.</text>
</comment>
<evidence type="ECO:0000313" key="2">
    <source>
        <dbReference type="EMBL" id="KAF7362586.1"/>
    </source>
</evidence>
<proteinExistence type="predicted"/>
<dbReference type="AlphaFoldDB" id="A0A8H6YQN1"/>
<dbReference type="EMBL" id="JACAZI010000004">
    <property type="protein sequence ID" value="KAF7362586.1"/>
    <property type="molecule type" value="Genomic_DNA"/>
</dbReference>
<dbReference type="OrthoDB" id="9991317at2759"/>
<reference evidence="2" key="1">
    <citation type="submission" date="2020-05" db="EMBL/GenBank/DDBJ databases">
        <title>Mycena genomes resolve the evolution of fungal bioluminescence.</title>
        <authorList>
            <person name="Tsai I.J."/>
        </authorList>
    </citation>
    <scope>NUCLEOTIDE SEQUENCE</scope>
    <source>
        <strain evidence="2">CCC161011</strain>
    </source>
</reference>
<name>A0A8H6YQN1_9AGAR</name>
<dbReference type="SUPFAM" id="SSF48452">
    <property type="entry name" value="TPR-like"/>
    <property type="match status" value="2"/>
</dbReference>
<dbReference type="InterPro" id="IPR039340">
    <property type="entry name" value="Tfc4/TFIIIC-102/Sfc4"/>
</dbReference>
<dbReference type="Proteomes" id="UP000620124">
    <property type="component" value="Unassembled WGS sequence"/>
</dbReference>
<evidence type="ECO:0000313" key="3">
    <source>
        <dbReference type="Proteomes" id="UP000620124"/>
    </source>
</evidence>
<gene>
    <name evidence="2" type="ORF">MVEN_00607300</name>
</gene>
<organism evidence="2 3">
    <name type="scientific">Mycena venus</name>
    <dbReference type="NCBI Taxonomy" id="2733690"/>
    <lineage>
        <taxon>Eukaryota</taxon>
        <taxon>Fungi</taxon>
        <taxon>Dikarya</taxon>
        <taxon>Basidiomycota</taxon>
        <taxon>Agaricomycotina</taxon>
        <taxon>Agaricomycetes</taxon>
        <taxon>Agaricomycetidae</taxon>
        <taxon>Agaricales</taxon>
        <taxon>Marasmiineae</taxon>
        <taxon>Mycenaceae</taxon>
        <taxon>Mycena</taxon>
    </lineage>
</organism>
<accession>A0A8H6YQN1</accession>
<dbReference type="Gene3D" id="1.25.40.10">
    <property type="entry name" value="Tetratricopeptide repeat domain"/>
    <property type="match status" value="3"/>
</dbReference>
<keyword evidence="3" id="KW-1185">Reference proteome</keyword>
<dbReference type="PANTHER" id="PTHR23082:SF0">
    <property type="entry name" value="GENERAL TRANSCRIPTION FACTOR 3C POLYPEPTIDE 3"/>
    <property type="match status" value="1"/>
</dbReference>
<protein>
    <submittedName>
        <fullName evidence="2">TPR-like protein</fullName>
    </submittedName>
</protein>
<dbReference type="PANTHER" id="PTHR23082">
    <property type="entry name" value="TRANSCRIPTION INITIATION FACTOR IIIC TFIIIC , POLYPEPTIDE 3-RELATED"/>
    <property type="match status" value="1"/>
</dbReference>
<evidence type="ECO:0000256" key="1">
    <source>
        <dbReference type="SAM" id="MobiDB-lite"/>
    </source>
</evidence>
<feature type="region of interest" description="Disordered" evidence="1">
    <location>
        <begin position="561"/>
        <end position="580"/>
    </location>
</feature>
<dbReference type="Pfam" id="PF13432">
    <property type="entry name" value="TPR_16"/>
    <property type="match status" value="1"/>
</dbReference>